<organism evidence="6 7">
    <name type="scientific">Deinococcus peraridilitoris (strain DSM 19664 / LMG 22246 / CIP 109416 / KR-200)</name>
    <dbReference type="NCBI Taxonomy" id="937777"/>
    <lineage>
        <taxon>Bacteria</taxon>
        <taxon>Thermotogati</taxon>
        <taxon>Deinococcota</taxon>
        <taxon>Deinococci</taxon>
        <taxon>Deinococcales</taxon>
        <taxon>Deinococcaceae</taxon>
        <taxon>Deinococcus</taxon>
    </lineage>
</organism>
<dbReference type="InterPro" id="IPR009003">
    <property type="entry name" value="Peptidase_S1_PA"/>
</dbReference>
<dbReference type="HOGENOM" id="CLU_020120_1_2_0"/>
<evidence type="ECO:0000313" key="6">
    <source>
        <dbReference type="EMBL" id="AFZ69557.1"/>
    </source>
</evidence>
<dbReference type="Pfam" id="PF13180">
    <property type="entry name" value="PDZ_2"/>
    <property type="match status" value="1"/>
</dbReference>
<keyword evidence="7" id="KW-1185">Reference proteome</keyword>
<dbReference type="SUPFAM" id="SSF50156">
    <property type="entry name" value="PDZ domain-like"/>
    <property type="match status" value="1"/>
</dbReference>
<dbReference type="GO" id="GO:0006508">
    <property type="term" value="P:proteolysis"/>
    <property type="evidence" value="ECO:0007669"/>
    <property type="project" value="UniProtKB-KW"/>
</dbReference>
<dbReference type="PRINTS" id="PR00834">
    <property type="entry name" value="PROTEASES2C"/>
</dbReference>
<dbReference type="RefSeq" id="WP_015231458.1">
    <property type="nucleotide sequence ID" value="NC_019789.1"/>
</dbReference>
<comment type="similarity">
    <text evidence="1">Belongs to the peptidase S1C family.</text>
</comment>
<sequence>MISDKRPLLYLLSFSLVLTGCRDERTANSTPSAQETPGATATDLLAYEQNTVEVAEEQQDGVVFVTRLNQPQGTLYDPNSNPTGSEAQPSGSGSGFFIDGEGYALTNYHVIEGADQVSVRLHGSNREFPARVVGTAPDYDLALLKTEVPDDLYDPMELGDSDQVKVGQKAIALGAPFGLEFTVTQGIISAKNRVIPTGMQGIPQNSIQTDTAINPGNSGGPLVTSNGRVIGVNTQILSPGTAQSGVGQNAGVGFAIPINVAKALLTRLKAGEEISVPRIGVGGIPIQALDAATRQQLGLPDSGVLVQEVAPGGPAADAGLQVGNQRTQVGDTTLTLGGDIITEVDDRPVTTLTDVQSVLVTKQPGESVTLTVLRDGEPVELQLALTAPEGTR</sequence>
<evidence type="ECO:0000256" key="4">
    <source>
        <dbReference type="SAM" id="MobiDB-lite"/>
    </source>
</evidence>
<geneLocation type="plasmid" evidence="6 7">
    <name>pDEIPE01</name>
</geneLocation>
<dbReference type="PROSITE" id="PS50106">
    <property type="entry name" value="PDZ"/>
    <property type="match status" value="1"/>
</dbReference>
<evidence type="ECO:0000313" key="7">
    <source>
        <dbReference type="Proteomes" id="UP000010467"/>
    </source>
</evidence>
<dbReference type="AlphaFoldDB" id="L0A8T1"/>
<keyword evidence="2 6" id="KW-0645">Protease</keyword>
<evidence type="ECO:0000256" key="1">
    <source>
        <dbReference type="ARBA" id="ARBA00010541"/>
    </source>
</evidence>
<evidence type="ECO:0000256" key="2">
    <source>
        <dbReference type="ARBA" id="ARBA00022670"/>
    </source>
</evidence>
<reference evidence="7" key="1">
    <citation type="submission" date="2012-03" db="EMBL/GenBank/DDBJ databases">
        <title>Complete sequence of plasmid 1 of Deinococcus peraridilitoris DSM 19664.</title>
        <authorList>
            <person name="Lucas S."/>
            <person name="Copeland A."/>
            <person name="Lapidus A."/>
            <person name="Glavina del Rio T."/>
            <person name="Dalin E."/>
            <person name="Tice H."/>
            <person name="Bruce D."/>
            <person name="Goodwin L."/>
            <person name="Pitluck S."/>
            <person name="Peters L."/>
            <person name="Mikhailova N."/>
            <person name="Lu M."/>
            <person name="Kyrpides N."/>
            <person name="Mavromatis K."/>
            <person name="Ivanova N."/>
            <person name="Brettin T."/>
            <person name="Detter J.C."/>
            <person name="Han C."/>
            <person name="Larimer F."/>
            <person name="Land M."/>
            <person name="Hauser L."/>
            <person name="Markowitz V."/>
            <person name="Cheng J.-F."/>
            <person name="Hugenholtz P."/>
            <person name="Woyke T."/>
            <person name="Wu D."/>
            <person name="Pukall R."/>
            <person name="Steenblock K."/>
            <person name="Brambilla E."/>
            <person name="Klenk H.-P."/>
            <person name="Eisen J.A."/>
        </authorList>
    </citation>
    <scope>NUCLEOTIDE SEQUENCE [LARGE SCALE GENOMIC DNA]</scope>
    <source>
        <strain evidence="7">DSM 19664 / LMG 22246 / CIP 109416 / KR-200</strain>
        <plasmid evidence="7">Plasmid pDEIPE01</plasmid>
    </source>
</reference>
<dbReference type="CDD" id="cd06779">
    <property type="entry name" value="cpPDZ_Deg_HtrA-like"/>
    <property type="match status" value="1"/>
</dbReference>
<dbReference type="EMBL" id="CP003383">
    <property type="protein sequence ID" value="AFZ69557.1"/>
    <property type="molecule type" value="Genomic_DNA"/>
</dbReference>
<keyword evidence="3" id="KW-0378">Hydrolase</keyword>
<dbReference type="OrthoDB" id="9758917at2"/>
<evidence type="ECO:0000256" key="3">
    <source>
        <dbReference type="ARBA" id="ARBA00022801"/>
    </source>
</evidence>
<dbReference type="Pfam" id="PF13365">
    <property type="entry name" value="Trypsin_2"/>
    <property type="match status" value="1"/>
</dbReference>
<accession>L0A8T1</accession>
<feature type="compositionally biased region" description="Polar residues" evidence="4">
    <location>
        <begin position="72"/>
        <end position="91"/>
    </location>
</feature>
<dbReference type="GO" id="GO:0004252">
    <property type="term" value="F:serine-type endopeptidase activity"/>
    <property type="evidence" value="ECO:0007669"/>
    <property type="project" value="InterPro"/>
</dbReference>
<dbReference type="PANTHER" id="PTHR43343">
    <property type="entry name" value="PEPTIDASE S12"/>
    <property type="match status" value="1"/>
</dbReference>
<dbReference type="SMART" id="SM00228">
    <property type="entry name" value="PDZ"/>
    <property type="match status" value="1"/>
</dbReference>
<dbReference type="InterPro" id="IPR051201">
    <property type="entry name" value="Chloro_Bact_Ser_Proteases"/>
</dbReference>
<feature type="region of interest" description="Disordered" evidence="4">
    <location>
        <begin position="72"/>
        <end position="93"/>
    </location>
</feature>
<dbReference type="KEGG" id="dpd:Deipe_4193"/>
<feature type="domain" description="PDZ" evidence="5">
    <location>
        <begin position="286"/>
        <end position="376"/>
    </location>
</feature>
<dbReference type="SUPFAM" id="SSF50494">
    <property type="entry name" value="Trypsin-like serine proteases"/>
    <property type="match status" value="1"/>
</dbReference>
<keyword evidence="6" id="KW-0614">Plasmid</keyword>
<dbReference type="Proteomes" id="UP000010467">
    <property type="component" value="Plasmid pDEIPE01"/>
</dbReference>
<dbReference type="InterPro" id="IPR001478">
    <property type="entry name" value="PDZ"/>
</dbReference>
<gene>
    <name evidence="6" type="ordered locus">Deipe_4193</name>
</gene>
<dbReference type="PATRIC" id="fig|937777.3.peg.4223"/>
<dbReference type="InterPro" id="IPR036034">
    <property type="entry name" value="PDZ_sf"/>
</dbReference>
<dbReference type="PROSITE" id="PS51257">
    <property type="entry name" value="PROKAR_LIPOPROTEIN"/>
    <property type="match status" value="1"/>
</dbReference>
<dbReference type="PANTHER" id="PTHR43343:SF3">
    <property type="entry name" value="PROTEASE DO-LIKE 8, CHLOROPLASTIC"/>
    <property type="match status" value="1"/>
</dbReference>
<proteinExistence type="inferred from homology"/>
<dbReference type="Gene3D" id="2.40.10.10">
    <property type="entry name" value="Trypsin-like serine proteases"/>
    <property type="match status" value="2"/>
</dbReference>
<protein>
    <submittedName>
        <fullName evidence="6">Trypsin-like serine protease with C-terminal PDZ domain protein</fullName>
    </submittedName>
</protein>
<dbReference type="Gene3D" id="2.30.42.10">
    <property type="match status" value="1"/>
</dbReference>
<dbReference type="InterPro" id="IPR043504">
    <property type="entry name" value="Peptidase_S1_PA_chymotrypsin"/>
</dbReference>
<evidence type="ECO:0000259" key="5">
    <source>
        <dbReference type="PROSITE" id="PS50106"/>
    </source>
</evidence>
<name>L0A8T1_DEIPD</name>
<dbReference type="InterPro" id="IPR001940">
    <property type="entry name" value="Peptidase_S1C"/>
</dbReference>